<keyword evidence="2" id="KW-1185">Reference proteome</keyword>
<name>A0AA95NIP7_9BURK</name>
<gene>
    <name evidence="1" type="ORF">PFX98_06595</name>
</gene>
<organism evidence="1 2">
    <name type="scientific">Paucibacter sediminis</name>
    <dbReference type="NCBI Taxonomy" id="3019553"/>
    <lineage>
        <taxon>Bacteria</taxon>
        <taxon>Pseudomonadati</taxon>
        <taxon>Pseudomonadota</taxon>
        <taxon>Betaproteobacteria</taxon>
        <taxon>Burkholderiales</taxon>
        <taxon>Sphaerotilaceae</taxon>
        <taxon>Roseateles</taxon>
    </lineage>
</organism>
<protein>
    <recommendedName>
        <fullName evidence="3">Transporter substrate-binding domain-containing protein</fullName>
    </recommendedName>
</protein>
<dbReference type="EMBL" id="CP116346">
    <property type="protein sequence ID" value="WIT13274.1"/>
    <property type="molecule type" value="Genomic_DNA"/>
</dbReference>
<dbReference type="RefSeq" id="WP_285234384.1">
    <property type="nucleotide sequence ID" value="NZ_CP116346.1"/>
</dbReference>
<reference evidence="1" key="1">
    <citation type="submission" date="2023-01" db="EMBL/GenBank/DDBJ databases">
        <title>Whole genome sequence of Paucibacter sp. S2-9 isolated from pond sediment.</title>
        <authorList>
            <person name="Jung J.Y."/>
        </authorList>
    </citation>
    <scope>NUCLEOTIDE SEQUENCE</scope>
    <source>
        <strain evidence="1">S2-9</strain>
    </source>
</reference>
<dbReference type="SUPFAM" id="SSF53850">
    <property type="entry name" value="Periplasmic binding protein-like II"/>
    <property type="match status" value="1"/>
</dbReference>
<accession>A0AA95NIP7</accession>
<dbReference type="Proteomes" id="UP001177769">
    <property type="component" value="Chromosome"/>
</dbReference>
<proteinExistence type="predicted"/>
<dbReference type="Gene3D" id="3.40.190.10">
    <property type="entry name" value="Periplasmic binding protein-like II"/>
    <property type="match status" value="2"/>
</dbReference>
<dbReference type="KEGG" id="pais:PFX98_06595"/>
<dbReference type="AlphaFoldDB" id="A0AA95NIP7"/>
<evidence type="ECO:0008006" key="3">
    <source>
        <dbReference type="Google" id="ProtNLM"/>
    </source>
</evidence>
<evidence type="ECO:0000313" key="1">
    <source>
        <dbReference type="EMBL" id="WIT13274.1"/>
    </source>
</evidence>
<sequence length="272" mass="30496">MSSLMPLLRRWVLLSVLLACGCGVRAQEAARPLRLCADEAPLYPWRLAEPRRAGALPAGLDFVLIEQAAARMGLALELSLMPWRRCQTELQRGGQDAALGMSYRSDRMQFAIFPWRDMAPDEGLRMRRESYSLYALAQEGPVWDGRHLAAKGELVVGAPSGYSIVEQLQAMGLKVDEGTRSVEANLEKLVKRRVQALALPTGEGDEALKRDARWAQRVQRLDPPLVEKSYFLVYSHSYYGGNEAQAKRLWAELAQVRESAAFKRSEAELLRP</sequence>
<evidence type="ECO:0000313" key="2">
    <source>
        <dbReference type="Proteomes" id="UP001177769"/>
    </source>
</evidence>